<dbReference type="SMART" id="SM00256">
    <property type="entry name" value="FBOX"/>
    <property type="match status" value="1"/>
</dbReference>
<dbReference type="EMBL" id="JAJTJA010000010">
    <property type="protein sequence ID" value="KAH8692890.1"/>
    <property type="molecule type" value="Genomic_DNA"/>
</dbReference>
<proteinExistence type="predicted"/>
<dbReference type="InterPro" id="IPR006553">
    <property type="entry name" value="Leu-rich_rpt_Cys-con_subtyp"/>
</dbReference>
<dbReference type="InterPro" id="IPR001810">
    <property type="entry name" value="F-box_dom"/>
</dbReference>
<dbReference type="RefSeq" id="XP_046068763.1">
    <property type="nucleotide sequence ID" value="XM_046214375.1"/>
</dbReference>
<name>A0AAD4KMZ9_9EURO</name>
<comment type="caution">
    <text evidence="3">The sequence shown here is derived from an EMBL/GenBank/DDBJ whole genome shotgun (WGS) entry which is preliminary data.</text>
</comment>
<dbReference type="SUPFAM" id="SSF52047">
    <property type="entry name" value="RNI-like"/>
    <property type="match status" value="1"/>
</dbReference>
<keyword evidence="4" id="KW-1185">Reference proteome</keyword>
<feature type="region of interest" description="Disordered" evidence="1">
    <location>
        <begin position="1"/>
        <end position="72"/>
    </location>
</feature>
<dbReference type="Proteomes" id="UP001201262">
    <property type="component" value="Unassembled WGS sequence"/>
</dbReference>
<gene>
    <name evidence="3" type="ORF">BGW36DRAFT_362436</name>
</gene>
<evidence type="ECO:0000256" key="1">
    <source>
        <dbReference type="SAM" id="MobiDB-lite"/>
    </source>
</evidence>
<evidence type="ECO:0000313" key="3">
    <source>
        <dbReference type="EMBL" id="KAH8692890.1"/>
    </source>
</evidence>
<dbReference type="PROSITE" id="PS50181">
    <property type="entry name" value="FBOX"/>
    <property type="match status" value="1"/>
</dbReference>
<dbReference type="Gene3D" id="3.80.10.10">
    <property type="entry name" value="Ribonuclease Inhibitor"/>
    <property type="match status" value="3"/>
</dbReference>
<dbReference type="InterPro" id="IPR001611">
    <property type="entry name" value="Leu-rich_rpt"/>
</dbReference>
<dbReference type="AlphaFoldDB" id="A0AAD4KMZ9"/>
<organism evidence="3 4">
    <name type="scientific">Talaromyces proteolyticus</name>
    <dbReference type="NCBI Taxonomy" id="1131652"/>
    <lineage>
        <taxon>Eukaryota</taxon>
        <taxon>Fungi</taxon>
        <taxon>Dikarya</taxon>
        <taxon>Ascomycota</taxon>
        <taxon>Pezizomycotina</taxon>
        <taxon>Eurotiomycetes</taxon>
        <taxon>Eurotiomycetidae</taxon>
        <taxon>Eurotiales</taxon>
        <taxon>Trichocomaceae</taxon>
        <taxon>Talaromyces</taxon>
        <taxon>Talaromyces sect. Bacilispori</taxon>
    </lineage>
</organism>
<dbReference type="GO" id="GO:0031146">
    <property type="term" value="P:SCF-dependent proteasomal ubiquitin-dependent protein catabolic process"/>
    <property type="evidence" value="ECO:0007669"/>
    <property type="project" value="TreeGrafter"/>
</dbReference>
<dbReference type="InterPro" id="IPR032675">
    <property type="entry name" value="LRR_dom_sf"/>
</dbReference>
<dbReference type="Pfam" id="PF13516">
    <property type="entry name" value="LRR_6"/>
    <property type="match status" value="1"/>
</dbReference>
<evidence type="ECO:0000313" key="4">
    <source>
        <dbReference type="Proteomes" id="UP001201262"/>
    </source>
</evidence>
<dbReference type="FunFam" id="3.80.10.10:FF:000675">
    <property type="entry name" value="F-box domain protein (AFU_orthologue AFUA_2G02860)"/>
    <property type="match status" value="1"/>
</dbReference>
<feature type="compositionally biased region" description="Low complexity" evidence="1">
    <location>
        <begin position="101"/>
        <end position="115"/>
    </location>
</feature>
<dbReference type="PANTHER" id="PTHR13318">
    <property type="entry name" value="PARTNER OF PAIRED, ISOFORM B-RELATED"/>
    <property type="match status" value="1"/>
</dbReference>
<feature type="domain" description="F-box" evidence="2">
    <location>
        <begin position="175"/>
        <end position="221"/>
    </location>
</feature>
<protein>
    <submittedName>
        <fullName evidence="3">F-box domain protein</fullName>
    </submittedName>
</protein>
<dbReference type="GO" id="GO:0019005">
    <property type="term" value="C:SCF ubiquitin ligase complex"/>
    <property type="evidence" value="ECO:0007669"/>
    <property type="project" value="TreeGrafter"/>
</dbReference>
<dbReference type="SMART" id="SM00367">
    <property type="entry name" value="LRR_CC"/>
    <property type="match status" value="9"/>
</dbReference>
<reference evidence="3" key="1">
    <citation type="submission" date="2021-12" db="EMBL/GenBank/DDBJ databases">
        <title>Convergent genome expansion in fungi linked to evolution of root-endophyte symbiosis.</title>
        <authorList>
            <consortium name="DOE Joint Genome Institute"/>
            <person name="Ke Y.-H."/>
            <person name="Bonito G."/>
            <person name="Liao H.-L."/>
            <person name="Looney B."/>
            <person name="Rojas-Flechas A."/>
            <person name="Nash J."/>
            <person name="Hameed K."/>
            <person name="Schadt C."/>
            <person name="Martin F."/>
            <person name="Crous P.W."/>
            <person name="Miettinen O."/>
            <person name="Magnuson J.K."/>
            <person name="Labbe J."/>
            <person name="Jacobson D."/>
            <person name="Doktycz M.J."/>
            <person name="Veneault-Fourrey C."/>
            <person name="Kuo A."/>
            <person name="Mondo S."/>
            <person name="Calhoun S."/>
            <person name="Riley R."/>
            <person name="Ohm R."/>
            <person name="LaButti K."/>
            <person name="Andreopoulos B."/>
            <person name="Pangilinan J."/>
            <person name="Nolan M."/>
            <person name="Tritt A."/>
            <person name="Clum A."/>
            <person name="Lipzen A."/>
            <person name="Daum C."/>
            <person name="Barry K."/>
            <person name="Grigoriev I.V."/>
            <person name="Vilgalys R."/>
        </authorList>
    </citation>
    <scope>NUCLEOTIDE SEQUENCE</scope>
    <source>
        <strain evidence="3">PMI_201</strain>
    </source>
</reference>
<feature type="compositionally biased region" description="Polar residues" evidence="1">
    <location>
        <begin position="42"/>
        <end position="54"/>
    </location>
</feature>
<accession>A0AAD4KMZ9</accession>
<evidence type="ECO:0000259" key="2">
    <source>
        <dbReference type="PROSITE" id="PS50181"/>
    </source>
</evidence>
<dbReference type="GeneID" id="70244662"/>
<feature type="region of interest" description="Disordered" evidence="1">
    <location>
        <begin position="95"/>
        <end position="115"/>
    </location>
</feature>
<sequence length="723" mass="80253">MASVVPDEILPSPGAASPVTPTSTSGQVPLEQAPRLKGRQRLLQSLQRMSSTPSLVRRTRSHSTGYQRDGKASLSCVSLSPQCWADPSMSSPSQIYGGLGTSSPPATTAPSPGSARIRTIGSSQNVSQATVPLPADVRPASRSMLRETYDPETELINEMNGMDVQVASPEAKSTFDFWQDMPDEIKMGIFNYLTPKEIVRCSLVSRAWYKFCFDGQLWSRIDTSDFYSQISSDALLKIIKTAGPFIRDLNLRGCVQLRDKWLSDAENISDTCRNVVNFSLEGCRIDKTAIHYFLLRNPRLRYINLSGLSSVTNSAMKIIAQSCPQLDTLNVSWCSNVDTKGLKRVVEACTKLRDLRAGEISGFDDEDMLQLLFERNALERLVIHRTDVDDGSLKVLMHGKDPEIDILTDRPIVPPRVLKHLDLHQCANLTDQGLQSLTHNVPFLEGLQVSQCPELTDDAITDVLRTTPKLTHLELEDLDKITNSLLIELAKTPCAERLEHLNVSYCESLGDFGMLAILKSCPQLKSVEMDNTRISDLSLIEASYLVRKRGYSTDLPCVGLRLVAFDCVNVTWAGVREVLSSNSYLPQALKAASAVVTVKESNGESDVSDSLSACPPTPSFPPQQYPKQIIQLKCFYGWQMTVDEHTKRVLRGSLKPANNLARKWADYMMATEEAGTGGAGARRRRRRARDAERLYNFDEDDDDSYGPFIGRRRRARSGGCTVM</sequence>
<dbReference type="Pfam" id="PF12937">
    <property type="entry name" value="F-box-like"/>
    <property type="match status" value="1"/>
</dbReference>